<protein>
    <submittedName>
        <fullName evidence="1">Uncharacterized protein</fullName>
    </submittedName>
</protein>
<dbReference type="EMBL" id="MU152622">
    <property type="protein sequence ID" value="KAF9440331.1"/>
    <property type="molecule type" value="Genomic_DNA"/>
</dbReference>
<comment type="caution">
    <text evidence="1">The sequence shown here is derived from an EMBL/GenBank/DDBJ whole genome shotgun (WGS) entry which is preliminary data.</text>
</comment>
<accession>A0A9P6BUM5</accession>
<dbReference type="AlphaFoldDB" id="A0A9P6BUM5"/>
<keyword evidence="2" id="KW-1185">Reference proteome</keyword>
<evidence type="ECO:0000313" key="2">
    <source>
        <dbReference type="Proteomes" id="UP000807342"/>
    </source>
</evidence>
<proteinExistence type="predicted"/>
<reference evidence="1" key="1">
    <citation type="submission" date="2020-11" db="EMBL/GenBank/DDBJ databases">
        <authorList>
            <consortium name="DOE Joint Genome Institute"/>
            <person name="Ahrendt S."/>
            <person name="Riley R."/>
            <person name="Andreopoulos W."/>
            <person name="Labutti K."/>
            <person name="Pangilinan J."/>
            <person name="Ruiz-Duenas F.J."/>
            <person name="Barrasa J.M."/>
            <person name="Sanchez-Garcia M."/>
            <person name="Camarero S."/>
            <person name="Miyauchi S."/>
            <person name="Serrano A."/>
            <person name="Linde D."/>
            <person name="Babiker R."/>
            <person name="Drula E."/>
            <person name="Ayuso-Fernandez I."/>
            <person name="Pacheco R."/>
            <person name="Padilla G."/>
            <person name="Ferreira P."/>
            <person name="Barriuso J."/>
            <person name="Kellner H."/>
            <person name="Castanera R."/>
            <person name="Alfaro M."/>
            <person name="Ramirez L."/>
            <person name="Pisabarro A.G."/>
            <person name="Kuo A."/>
            <person name="Tritt A."/>
            <person name="Lipzen A."/>
            <person name="He G."/>
            <person name="Yan M."/>
            <person name="Ng V."/>
            <person name="Cullen D."/>
            <person name="Martin F."/>
            <person name="Rosso M.-N."/>
            <person name="Henrissat B."/>
            <person name="Hibbett D."/>
            <person name="Martinez A.T."/>
            <person name="Grigoriev I.V."/>
        </authorList>
    </citation>
    <scope>NUCLEOTIDE SEQUENCE</scope>
    <source>
        <strain evidence="1">MF-IS2</strain>
    </source>
</reference>
<name>A0A9P6BUM5_9AGAR</name>
<sequence length="97" mass="10594">MRILAYSQALESCHSLMLDSLTTALGVTIKHVDKYVFSPFYSGANHNLSQLPRSAINGLLHSFTEGANSIVEAIIEECTVQASGEARWYSASLALLY</sequence>
<dbReference type="Proteomes" id="UP000807342">
    <property type="component" value="Unassembled WGS sequence"/>
</dbReference>
<gene>
    <name evidence="1" type="ORF">P691DRAFT_802668</name>
</gene>
<evidence type="ECO:0000313" key="1">
    <source>
        <dbReference type="EMBL" id="KAF9440331.1"/>
    </source>
</evidence>
<dbReference type="OrthoDB" id="1452at2759"/>
<organism evidence="1 2">
    <name type="scientific">Macrolepiota fuliginosa MF-IS2</name>
    <dbReference type="NCBI Taxonomy" id="1400762"/>
    <lineage>
        <taxon>Eukaryota</taxon>
        <taxon>Fungi</taxon>
        <taxon>Dikarya</taxon>
        <taxon>Basidiomycota</taxon>
        <taxon>Agaricomycotina</taxon>
        <taxon>Agaricomycetes</taxon>
        <taxon>Agaricomycetidae</taxon>
        <taxon>Agaricales</taxon>
        <taxon>Agaricineae</taxon>
        <taxon>Agaricaceae</taxon>
        <taxon>Macrolepiota</taxon>
    </lineage>
</organism>